<sequence>MRRLLLAVTLSLSAAPAFAALPDFDIICGGGPACQAAFREVSKDITSSLGYKSLSPAEATGVIGFGVGAYGSYTPTQDSQAWENLTGTKVTGIAVSGITVHKGLPFGFDVGASYSVIPSTSARLWGAELRYAVLTGGVGSPALAIRGAYSATTGIDHIKVSTSSIDASISKGFAILTPYVGAGWVRGTVDPDSSTLLDKETINRAKVFAGMRISFVIFELTPEYERIGDNNNYNLRMGFSF</sequence>
<comment type="caution">
    <text evidence="2">The sequence shown here is derived from an EMBL/GenBank/DDBJ whole genome shotgun (WGS) entry which is preliminary data.</text>
</comment>
<organism evidence="2 3">
    <name type="scientific">Stenotrophobium rhamnosiphilum</name>
    <dbReference type="NCBI Taxonomy" id="2029166"/>
    <lineage>
        <taxon>Bacteria</taxon>
        <taxon>Pseudomonadati</taxon>
        <taxon>Pseudomonadota</taxon>
        <taxon>Gammaproteobacteria</taxon>
        <taxon>Nevskiales</taxon>
        <taxon>Nevskiaceae</taxon>
        <taxon>Stenotrophobium</taxon>
    </lineage>
</organism>
<evidence type="ECO:0000256" key="1">
    <source>
        <dbReference type="SAM" id="SignalP"/>
    </source>
</evidence>
<evidence type="ECO:0008006" key="4">
    <source>
        <dbReference type="Google" id="ProtNLM"/>
    </source>
</evidence>
<dbReference type="OrthoDB" id="5801242at2"/>
<keyword evidence="3" id="KW-1185">Reference proteome</keyword>
<evidence type="ECO:0000313" key="2">
    <source>
        <dbReference type="EMBL" id="PTU32325.1"/>
    </source>
</evidence>
<dbReference type="Proteomes" id="UP000244248">
    <property type="component" value="Unassembled WGS sequence"/>
</dbReference>
<dbReference type="EMBL" id="QANS01000002">
    <property type="protein sequence ID" value="PTU32325.1"/>
    <property type="molecule type" value="Genomic_DNA"/>
</dbReference>
<evidence type="ECO:0000313" key="3">
    <source>
        <dbReference type="Proteomes" id="UP000244248"/>
    </source>
</evidence>
<dbReference type="RefSeq" id="WP_107939519.1">
    <property type="nucleotide sequence ID" value="NZ_QANS01000002.1"/>
</dbReference>
<dbReference type="AlphaFoldDB" id="A0A2T5MID0"/>
<accession>A0A2T5MID0</accession>
<name>A0A2T5MID0_9GAMM</name>
<feature type="chain" id="PRO_5015738087" description="Outer membrane protein beta-barrel domain-containing protein" evidence="1">
    <location>
        <begin position="20"/>
        <end position="241"/>
    </location>
</feature>
<feature type="signal peptide" evidence="1">
    <location>
        <begin position="1"/>
        <end position="19"/>
    </location>
</feature>
<reference evidence="2 3" key="1">
    <citation type="submission" date="2018-04" db="EMBL/GenBank/DDBJ databases">
        <title>Novel species isolated from glacier.</title>
        <authorList>
            <person name="Liu Q."/>
            <person name="Xin Y.-H."/>
        </authorList>
    </citation>
    <scope>NUCLEOTIDE SEQUENCE [LARGE SCALE GENOMIC DNA]</scope>
    <source>
        <strain evidence="2 3">GT1R17</strain>
    </source>
</reference>
<gene>
    <name evidence="2" type="ORF">CJD38_06655</name>
</gene>
<protein>
    <recommendedName>
        <fullName evidence="4">Outer membrane protein beta-barrel domain-containing protein</fullName>
    </recommendedName>
</protein>
<keyword evidence="1" id="KW-0732">Signal</keyword>
<proteinExistence type="predicted"/>